<comment type="catalytic activity">
    <reaction evidence="16 17">
        <text>a ubiquinone + NADH + 5 H(+)(in) = a ubiquinol + NAD(+) + 4 H(+)(out)</text>
        <dbReference type="Rhea" id="RHEA:29091"/>
        <dbReference type="Rhea" id="RHEA-COMP:9565"/>
        <dbReference type="Rhea" id="RHEA-COMP:9566"/>
        <dbReference type="ChEBI" id="CHEBI:15378"/>
        <dbReference type="ChEBI" id="CHEBI:16389"/>
        <dbReference type="ChEBI" id="CHEBI:17976"/>
        <dbReference type="ChEBI" id="CHEBI:57540"/>
        <dbReference type="ChEBI" id="CHEBI:57945"/>
        <dbReference type="EC" id="7.1.1.2"/>
    </reaction>
</comment>
<evidence type="ECO:0000256" key="3">
    <source>
        <dbReference type="ARBA" id="ARBA00012944"/>
    </source>
</evidence>
<evidence type="ECO:0000259" key="18">
    <source>
        <dbReference type="Pfam" id="PF00361"/>
    </source>
</evidence>
<evidence type="ECO:0000256" key="6">
    <source>
        <dbReference type="ARBA" id="ARBA00022660"/>
    </source>
</evidence>
<evidence type="ECO:0000256" key="15">
    <source>
        <dbReference type="ARBA" id="ARBA00023136"/>
    </source>
</evidence>
<dbReference type="GO" id="GO:0008137">
    <property type="term" value="F:NADH dehydrogenase (ubiquinone) activity"/>
    <property type="evidence" value="ECO:0007669"/>
    <property type="project" value="UniProtKB-EC"/>
</dbReference>
<evidence type="ECO:0000256" key="9">
    <source>
        <dbReference type="ARBA" id="ARBA00022967"/>
    </source>
</evidence>
<evidence type="ECO:0000256" key="8">
    <source>
        <dbReference type="ARBA" id="ARBA00022792"/>
    </source>
</evidence>
<evidence type="ECO:0000256" key="13">
    <source>
        <dbReference type="ARBA" id="ARBA00023075"/>
    </source>
</evidence>
<comment type="function">
    <text evidence="17">Core subunit of the mitochondrial membrane respiratory chain NADH dehydrogenase (Complex I) which catalyzes electron transfer from NADH through the respiratory chain, using ubiquinone as an electron acceptor. Essential for the catalytic activity and assembly of complex I.</text>
</comment>
<organism evidence="19">
    <name type="scientific">Callochiton steinenii</name>
    <dbReference type="NCBI Taxonomy" id="2719128"/>
    <lineage>
        <taxon>Eukaryota</taxon>
        <taxon>Metazoa</taxon>
        <taxon>Spiralia</taxon>
        <taxon>Lophotrochozoa</taxon>
        <taxon>Mollusca</taxon>
        <taxon>Polyplacophora</taxon>
        <taxon>Neoloricata</taxon>
        <taxon>Chitonida</taxon>
        <taxon>Chitonina</taxon>
        <taxon>Callochitonidae</taxon>
        <taxon>Callochiton</taxon>
    </lineage>
</organism>
<evidence type="ECO:0000313" key="19">
    <source>
        <dbReference type="EMBL" id="QIZ12655.1"/>
    </source>
</evidence>
<feature type="transmembrane region" description="Helical" evidence="17">
    <location>
        <begin position="274"/>
        <end position="294"/>
    </location>
</feature>
<gene>
    <name evidence="19" type="primary">ND2</name>
</gene>
<proteinExistence type="inferred from homology"/>
<dbReference type="Pfam" id="PF00361">
    <property type="entry name" value="Proton_antipo_M"/>
    <property type="match status" value="1"/>
</dbReference>
<keyword evidence="15 17" id="KW-0472">Membrane</keyword>
<feature type="domain" description="NADH:quinone oxidoreductase/Mrp antiporter transmembrane" evidence="18">
    <location>
        <begin position="24"/>
        <end position="288"/>
    </location>
</feature>
<dbReference type="InterPro" id="IPR001750">
    <property type="entry name" value="ND/Mrp_TM"/>
</dbReference>
<feature type="transmembrane region" description="Helical" evidence="17">
    <location>
        <begin position="315"/>
        <end position="335"/>
    </location>
</feature>
<reference evidence="19" key="1">
    <citation type="journal article" date="2020" name="BMC Evol. Biol.">
        <title>A mitogenomic phylogeny of chitons (Mollusca: Polyplacophora).</title>
        <authorList>
            <person name="Irisarri I."/>
            <person name="Uribe J.E."/>
            <person name="Eernisse D.J."/>
            <person name="Zardoya R."/>
        </authorList>
    </citation>
    <scope>NUCLEOTIDE SEQUENCE</scope>
</reference>
<keyword evidence="10 17" id="KW-0249">Electron transport</keyword>
<evidence type="ECO:0000256" key="11">
    <source>
        <dbReference type="ARBA" id="ARBA00022989"/>
    </source>
</evidence>
<accession>A0A6H1PGV6</accession>
<evidence type="ECO:0000256" key="12">
    <source>
        <dbReference type="ARBA" id="ARBA00023027"/>
    </source>
</evidence>
<geneLocation type="mitochondrion" evidence="19"/>
<sequence>MTNLPFLSLFSFLLIFGSLISMSSSHWFMLWVGLELNLMGFIPVMVQWGRGEEVESGVKYFLVQSLGSAIILMVSLFFFYFFGTWEIISESMGNLSNMILLGVLLKMGAAPLHFWLPSVSAGISWMSISILFTWQKLVPLFILSYFIIISKFCMIFLVVANGIIGGVGGINQTSLRSLLAYSSIVHLGWLLGASLVDSQLLFLYFFVYSLISVSIFIFLHSQNVSFNNQFFSIFMNMKSNYFFMFLMILSMGGMPPMVGFFMKWVVLMSLVLENYIFIAFILVMSSTLSLYYYLNLCFSMLLSLKSWKYLFTKKMGLNMILSLIMNLMGIVILWFF</sequence>
<dbReference type="AlphaFoldDB" id="A0A6H1PGV6"/>
<feature type="transmembrane region" description="Helical" evidence="17">
    <location>
        <begin position="60"/>
        <end position="81"/>
    </location>
</feature>
<evidence type="ECO:0000256" key="10">
    <source>
        <dbReference type="ARBA" id="ARBA00022982"/>
    </source>
</evidence>
<keyword evidence="8 17" id="KW-0999">Mitochondrion inner membrane</keyword>
<evidence type="ECO:0000256" key="17">
    <source>
        <dbReference type="RuleBase" id="RU003403"/>
    </source>
</evidence>
<keyword evidence="12 17" id="KW-0520">NAD</keyword>
<keyword evidence="6 17" id="KW-0679">Respiratory chain</keyword>
<dbReference type="EC" id="7.1.1.2" evidence="3 17"/>
<comment type="similarity">
    <text evidence="2 17">Belongs to the complex I subunit 2 family.</text>
</comment>
<dbReference type="GO" id="GO:0005743">
    <property type="term" value="C:mitochondrial inner membrane"/>
    <property type="evidence" value="ECO:0007669"/>
    <property type="project" value="UniProtKB-SubCell"/>
</dbReference>
<keyword evidence="14 17" id="KW-0496">Mitochondrion</keyword>
<name>A0A6H1PGV6_9MOLL</name>
<evidence type="ECO:0000256" key="4">
    <source>
        <dbReference type="ARBA" id="ARBA00021008"/>
    </source>
</evidence>
<feature type="transmembrane region" description="Helical" evidence="17">
    <location>
        <begin position="178"/>
        <end position="196"/>
    </location>
</feature>
<keyword evidence="5" id="KW-0813">Transport</keyword>
<comment type="subcellular location">
    <subcellularLocation>
        <location evidence="1 17">Mitochondrion inner membrane</location>
        <topology evidence="1 17">Multi-pass membrane protein</topology>
    </subcellularLocation>
</comment>
<keyword evidence="13 17" id="KW-0830">Ubiquinone</keyword>
<dbReference type="PRINTS" id="PR01436">
    <property type="entry name" value="NADHDHGNASE2"/>
</dbReference>
<evidence type="ECO:0000256" key="1">
    <source>
        <dbReference type="ARBA" id="ARBA00004448"/>
    </source>
</evidence>
<feature type="transmembrane region" description="Helical" evidence="17">
    <location>
        <begin position="202"/>
        <end position="220"/>
    </location>
</feature>
<feature type="transmembrane region" description="Helical" evidence="17">
    <location>
        <begin position="241"/>
        <end position="262"/>
    </location>
</feature>
<dbReference type="PANTHER" id="PTHR46552">
    <property type="entry name" value="NADH-UBIQUINONE OXIDOREDUCTASE CHAIN 2"/>
    <property type="match status" value="1"/>
</dbReference>
<dbReference type="PANTHER" id="PTHR46552:SF1">
    <property type="entry name" value="NADH-UBIQUINONE OXIDOREDUCTASE CHAIN 2"/>
    <property type="match status" value="1"/>
</dbReference>
<protein>
    <recommendedName>
        <fullName evidence="4 17">NADH-ubiquinone oxidoreductase chain 2</fullName>
        <ecNumber evidence="3 17">7.1.1.2</ecNumber>
    </recommendedName>
</protein>
<evidence type="ECO:0000256" key="5">
    <source>
        <dbReference type="ARBA" id="ARBA00022448"/>
    </source>
</evidence>
<evidence type="ECO:0000256" key="14">
    <source>
        <dbReference type="ARBA" id="ARBA00023128"/>
    </source>
</evidence>
<feature type="transmembrane region" description="Helical" evidence="17">
    <location>
        <begin position="140"/>
        <end position="166"/>
    </location>
</feature>
<keyword evidence="9 17" id="KW-1278">Translocase</keyword>
<dbReference type="GO" id="GO:0006120">
    <property type="term" value="P:mitochondrial electron transport, NADH to ubiquinone"/>
    <property type="evidence" value="ECO:0007669"/>
    <property type="project" value="InterPro"/>
</dbReference>
<dbReference type="EMBL" id="MN864061">
    <property type="protein sequence ID" value="QIZ12655.1"/>
    <property type="molecule type" value="Genomic_DNA"/>
</dbReference>
<dbReference type="InterPro" id="IPR050175">
    <property type="entry name" value="Complex_I_Subunit_2"/>
</dbReference>
<evidence type="ECO:0000256" key="16">
    <source>
        <dbReference type="ARBA" id="ARBA00049551"/>
    </source>
</evidence>
<keyword evidence="7 17" id="KW-0812">Transmembrane</keyword>
<evidence type="ECO:0000256" key="7">
    <source>
        <dbReference type="ARBA" id="ARBA00022692"/>
    </source>
</evidence>
<evidence type="ECO:0000256" key="2">
    <source>
        <dbReference type="ARBA" id="ARBA00007012"/>
    </source>
</evidence>
<keyword evidence="11 17" id="KW-1133">Transmembrane helix</keyword>
<dbReference type="InterPro" id="IPR003917">
    <property type="entry name" value="NADH_UbQ_OxRdtase_chain2"/>
</dbReference>